<comment type="cofactor">
    <cofactor evidence="1">
        <name>Mn(2+)</name>
        <dbReference type="ChEBI" id="CHEBI:29035"/>
    </cofactor>
</comment>
<dbReference type="Proteomes" id="UP000032247">
    <property type="component" value="Unassembled WGS sequence"/>
</dbReference>
<dbReference type="FunFam" id="3.90.230.10:FF:000014">
    <property type="entry name" value="Aminopeptidase P family protein"/>
    <property type="match status" value="1"/>
</dbReference>
<gene>
    <name evidence="8" type="primary">papA</name>
    <name evidence="8" type="ORF">P5633_11470</name>
    <name evidence="7" type="ORF">SC09_Contig24orf00676</name>
</gene>
<evidence type="ECO:0000256" key="4">
    <source>
        <dbReference type="ARBA" id="ARBA00022801"/>
    </source>
</evidence>
<dbReference type="GO" id="GO:0008235">
    <property type="term" value="F:metalloexopeptidase activity"/>
    <property type="evidence" value="ECO:0007669"/>
    <property type="project" value="UniProtKB-ARBA"/>
</dbReference>
<evidence type="ECO:0000259" key="6">
    <source>
        <dbReference type="Pfam" id="PF01321"/>
    </source>
</evidence>
<dbReference type="InterPro" id="IPR050659">
    <property type="entry name" value="Peptidase_M24B"/>
</dbReference>
<feature type="domain" description="Creatinase N-terminal" evidence="6">
    <location>
        <begin position="3"/>
        <end position="127"/>
    </location>
</feature>
<organism evidence="7 9">
    <name type="scientific">Bacillus subtilis</name>
    <dbReference type="NCBI Taxonomy" id="1423"/>
    <lineage>
        <taxon>Bacteria</taxon>
        <taxon>Bacillati</taxon>
        <taxon>Bacillota</taxon>
        <taxon>Bacilli</taxon>
        <taxon>Bacillales</taxon>
        <taxon>Bacillaceae</taxon>
        <taxon>Bacillus</taxon>
    </lineage>
</organism>
<name>A0A0D1L792_BACIU</name>
<keyword evidence="7" id="KW-0645">Protease</keyword>
<dbReference type="CDD" id="cd01092">
    <property type="entry name" value="APP-like"/>
    <property type="match status" value="1"/>
</dbReference>
<dbReference type="InterPro" id="IPR000587">
    <property type="entry name" value="Creatinase_N"/>
</dbReference>
<dbReference type="PANTHER" id="PTHR46112">
    <property type="entry name" value="AMINOPEPTIDASE"/>
    <property type="match status" value="1"/>
</dbReference>
<dbReference type="EMBL" id="JXBC01000003">
    <property type="protein sequence ID" value="KIU11621.1"/>
    <property type="molecule type" value="Genomic_DNA"/>
</dbReference>
<keyword evidence="3" id="KW-0479">Metal-binding</keyword>
<evidence type="ECO:0000313" key="7">
    <source>
        <dbReference type="EMBL" id="KIU11621.1"/>
    </source>
</evidence>
<dbReference type="Pfam" id="PF01321">
    <property type="entry name" value="Creatinase_N"/>
    <property type="match status" value="1"/>
</dbReference>
<dbReference type="PATRIC" id="fig|1423.173.peg.2275"/>
<evidence type="ECO:0000256" key="3">
    <source>
        <dbReference type="ARBA" id="ARBA00022723"/>
    </source>
</evidence>
<accession>A0A0D1L792</accession>
<sequence>MKLEKLRNLFGQLGIDGMLVTSSTNVRYMTGFTGSAGLAVISGDKAAFITDFRYTEQAKVQVKGFEIIEHGGSLIQTTADTVESFGIKRLGFEQNSMTYGTYASYNTVISDAELVPVAESVEKLRLIKSSEEIKILEEAAKIADDAFRHILTFMKPGISEIAVANELEFYMRSQGADSSSFDMIVASGLRSSLPHGVASDKLIESGDLVTLDFGAYYKGYCSDITRTVAVGQPSDQLKEIYQVVFDAQALGVAHIKPGMTGKEADALTRDHIAAKGYGDYFGHSTGHGLGMEVHESPGLSVRSSAILEPGMVVTVEPGIYIPETGGVRIEDDIVITENGNRTITHSPKELIIL</sequence>
<dbReference type="Proteomes" id="UP001214898">
    <property type="component" value="Chromosome"/>
</dbReference>
<dbReference type="AlphaFoldDB" id="A0A0D1L792"/>
<dbReference type="PROSITE" id="PS00491">
    <property type="entry name" value="PROLINE_PEPTIDASE"/>
    <property type="match status" value="1"/>
</dbReference>
<dbReference type="InterPro" id="IPR001131">
    <property type="entry name" value="Peptidase_M24B_aminopep-P_CS"/>
</dbReference>
<evidence type="ECO:0000313" key="9">
    <source>
        <dbReference type="Proteomes" id="UP000032247"/>
    </source>
</evidence>
<protein>
    <submittedName>
        <fullName evidence="7 8">Aminopeptidase</fullName>
    </submittedName>
</protein>
<dbReference type="PRINTS" id="PR00599">
    <property type="entry name" value="MAPEPTIDASE"/>
</dbReference>
<reference evidence="7 9" key="1">
    <citation type="submission" date="2014-12" db="EMBL/GenBank/DDBJ databases">
        <title>Comparative genome analysis of Bacillus coagulans HM-08, Clostridium butyricum HM-68, Bacillus subtilis HM-66 and Bacillus licheniformis BL-09.</title>
        <authorList>
            <person name="Zhang H."/>
        </authorList>
    </citation>
    <scope>NUCLEOTIDE SEQUENCE [LARGE SCALE GENOMIC DNA]</scope>
    <source>
        <strain evidence="7 9">HM-66</strain>
    </source>
</reference>
<dbReference type="Gene3D" id="3.40.350.10">
    <property type="entry name" value="Creatinase/prolidase N-terminal domain"/>
    <property type="match status" value="1"/>
</dbReference>
<dbReference type="SUPFAM" id="SSF53092">
    <property type="entry name" value="Creatinase/prolidase N-terminal domain"/>
    <property type="match status" value="1"/>
</dbReference>
<reference evidence="8" key="2">
    <citation type="submission" date="2023-03" db="EMBL/GenBank/DDBJ databases">
        <title>Complete genome sequences of 52 Bacillus and Priestia strains isolated from West-African fermentations and 26 reference strains from the DSMZ collection.</title>
        <authorList>
            <person name="Wiedenbein E.S."/>
            <person name="Canoy T.S."/>
            <person name="Hui Y."/>
            <person name="Parkouda C."/>
            <person name="Dawende C."/>
            <person name="Ametefe E."/>
            <person name="Jespersen L."/>
            <person name="Nielsen D.S."/>
        </authorList>
    </citation>
    <scope>NUCLEOTIDE SEQUENCE</scope>
    <source>
        <strain evidence="8">PRO56</strain>
    </source>
</reference>
<dbReference type="InterPro" id="IPR029149">
    <property type="entry name" value="Creatin/AminoP/Spt16_N"/>
</dbReference>
<dbReference type="InterPro" id="IPR000994">
    <property type="entry name" value="Pept_M24"/>
</dbReference>
<evidence type="ECO:0000256" key="2">
    <source>
        <dbReference type="ARBA" id="ARBA00008766"/>
    </source>
</evidence>
<comment type="similarity">
    <text evidence="2">Belongs to the peptidase M24B family.</text>
</comment>
<dbReference type="STRING" id="483913.AN935_12095"/>
<keyword evidence="7" id="KW-0031">Aminopeptidase</keyword>
<dbReference type="GO" id="GO:0046872">
    <property type="term" value="F:metal ion binding"/>
    <property type="evidence" value="ECO:0007669"/>
    <property type="project" value="UniProtKB-KW"/>
</dbReference>
<dbReference type="PANTHER" id="PTHR46112:SF3">
    <property type="entry name" value="AMINOPEPTIDASE YPDF"/>
    <property type="match status" value="1"/>
</dbReference>
<evidence type="ECO:0000259" key="5">
    <source>
        <dbReference type="Pfam" id="PF00557"/>
    </source>
</evidence>
<keyword evidence="4" id="KW-0378">Hydrolase</keyword>
<dbReference type="Gene3D" id="3.90.230.10">
    <property type="entry name" value="Creatinase/methionine aminopeptidase superfamily"/>
    <property type="match status" value="1"/>
</dbReference>
<feature type="domain" description="Peptidase M24" evidence="5">
    <location>
        <begin position="135"/>
        <end position="337"/>
    </location>
</feature>
<dbReference type="InterPro" id="IPR036005">
    <property type="entry name" value="Creatinase/aminopeptidase-like"/>
</dbReference>
<proteinExistence type="inferred from homology"/>
<dbReference type="GO" id="GO:0004177">
    <property type="term" value="F:aminopeptidase activity"/>
    <property type="evidence" value="ECO:0007669"/>
    <property type="project" value="UniProtKB-KW"/>
</dbReference>
<evidence type="ECO:0000256" key="1">
    <source>
        <dbReference type="ARBA" id="ARBA00001936"/>
    </source>
</evidence>
<evidence type="ECO:0000313" key="8">
    <source>
        <dbReference type="EMBL" id="WEY83067.1"/>
    </source>
</evidence>
<dbReference type="EMBL" id="CP120576">
    <property type="protein sequence ID" value="WEY83067.1"/>
    <property type="molecule type" value="Genomic_DNA"/>
</dbReference>
<dbReference type="Pfam" id="PF00557">
    <property type="entry name" value="Peptidase_M24"/>
    <property type="match status" value="1"/>
</dbReference>
<dbReference type="InterPro" id="IPR001714">
    <property type="entry name" value="Pept_M24_MAP"/>
</dbReference>
<dbReference type="SUPFAM" id="SSF55920">
    <property type="entry name" value="Creatinase/aminopeptidase"/>
    <property type="match status" value="1"/>
</dbReference>